<dbReference type="GO" id="GO:0009251">
    <property type="term" value="P:glucan catabolic process"/>
    <property type="evidence" value="ECO:0007669"/>
    <property type="project" value="TreeGrafter"/>
</dbReference>
<dbReference type="OrthoDB" id="416222at2759"/>
<evidence type="ECO:0000256" key="5">
    <source>
        <dbReference type="ARBA" id="ARBA00022801"/>
    </source>
</evidence>
<keyword evidence="6" id="KW-0326">Glycosidase</keyword>
<comment type="similarity">
    <text evidence="2">Belongs to the glycosyl hydrolase 3 family.</text>
</comment>
<dbReference type="PRINTS" id="PR00133">
    <property type="entry name" value="GLHYDRLASE3"/>
</dbReference>
<name>A0A485KW08_9STRA</name>
<protein>
    <recommendedName>
        <fullName evidence="3">beta-glucosidase</fullName>
        <ecNumber evidence="3">3.2.1.21</ecNumber>
    </recommendedName>
</protein>
<evidence type="ECO:0000256" key="6">
    <source>
        <dbReference type="ARBA" id="ARBA00023295"/>
    </source>
</evidence>
<dbReference type="PANTHER" id="PTHR30620">
    <property type="entry name" value="PERIPLASMIC BETA-GLUCOSIDASE-RELATED"/>
    <property type="match status" value="1"/>
</dbReference>
<dbReference type="Proteomes" id="UP000332933">
    <property type="component" value="Unassembled WGS sequence"/>
</dbReference>
<dbReference type="InterPro" id="IPR013783">
    <property type="entry name" value="Ig-like_fold"/>
</dbReference>
<keyword evidence="12" id="KW-1185">Reference proteome</keyword>
<dbReference type="InterPro" id="IPR036962">
    <property type="entry name" value="Glyco_hydro_3_N_sf"/>
</dbReference>
<feature type="compositionally biased region" description="Low complexity" evidence="7">
    <location>
        <begin position="819"/>
        <end position="829"/>
    </location>
</feature>
<dbReference type="Pfam" id="PF00933">
    <property type="entry name" value="Glyco_hydro_3"/>
    <property type="match status" value="1"/>
</dbReference>
<dbReference type="AlphaFoldDB" id="A0A485KW08"/>
<feature type="transmembrane region" description="Helical" evidence="8">
    <location>
        <begin position="858"/>
        <end position="879"/>
    </location>
</feature>
<evidence type="ECO:0000313" key="12">
    <source>
        <dbReference type="Proteomes" id="UP000332933"/>
    </source>
</evidence>
<dbReference type="Gene3D" id="2.60.40.10">
    <property type="entry name" value="Immunoglobulins"/>
    <property type="match status" value="1"/>
</dbReference>
<sequence>MQDVVCLPSHPAEPPICISPPSSPNMVSHASLVAVAVYAAAAVMGAPMAGDSNLDAQAKAIVDKMTVDQLLGEMSQIDLNSAAGDAKIEAFAKLGVGSYFNMLGMGRSGNRVVSSVPEWRKRLGEIQAIHSRVNNKMPMIFGIDSVHGATYVDRSVLFPQSINTAATFNPVLANDLGKYMARDTKAAGIPWMFGPTLDVTRHKHWPRVYETFGEDPVVVSHMGRNVISNVQAQGVAACFKHFITYSDPTSGLDRDNTEETQFEILNYFMPPFKAAIDQADVWSGMGSFIALNKIPIAANELIHKGLLRGDLGYDGLMVTDFREINLLVKQHHYVNTVVEAVEASMSKASYDMSMVVDDDSFIVSGKQLVASNKLPVQRIKDAVTRIMKLKLKLKLFETPVPGADVADSIGDAASQAAALAIAHESLVLLKNDNQTLPLAANASLFLTGSNSDSTGLLCGGWSLWWQGAYESAVFPIGGPVRAAMTTFFGGDDKYLFYQGFDVDGKMKNNDGKDQDIEAAKKMAAKSAYTVVVLGERPYAEYMGNDDKMPLPDGMKSYVQALKKTGTKIILVLVEGRPRTLNGLIELADAVIFAGLPCEMGGQAIVDVLFGKVNPSGKMAMTYPKNEEALNLATPYYKRTKTSCMKDGKASDCPVEAHFGDGLSYTTFAYSNATMSVSSLAFETATPITVSVVVRNTGAVAGMETVFLFVTPPVTRVNAETKLLKKYTKISLDAGEAKVVTFTLTYQDWGYYSSEIGKGLKKDAPSGTYTFFIKHDTDCVGNPSDALCLPLKWDNAAKTSFAPNITEVPPSVAPLKAVKPTTPTSSSHTSGSDADDKSSNTNNNAADGSSDGKKKVMPVGVIVAIVAGAICGIGAVALFVTRRQCRTNLIEVQMLENANDKIVIVGRRSSVGQQYKHL</sequence>
<reference evidence="11 12" key="1">
    <citation type="submission" date="2019-03" db="EMBL/GenBank/DDBJ databases">
        <authorList>
            <person name="Gaulin E."/>
            <person name="Dumas B."/>
        </authorList>
    </citation>
    <scope>NUCLEOTIDE SEQUENCE [LARGE SCALE GENOMIC DNA]</scope>
    <source>
        <strain evidence="11">CBS 568.67</strain>
    </source>
</reference>
<proteinExistence type="inferred from homology"/>
<dbReference type="SMART" id="SM01217">
    <property type="entry name" value="Fn3_like"/>
    <property type="match status" value="1"/>
</dbReference>
<dbReference type="EMBL" id="CAADRA010005379">
    <property type="protein sequence ID" value="VFT89228.1"/>
    <property type="molecule type" value="Genomic_DNA"/>
</dbReference>
<dbReference type="InterPro" id="IPR017853">
    <property type="entry name" value="GH"/>
</dbReference>
<evidence type="ECO:0000256" key="8">
    <source>
        <dbReference type="SAM" id="Phobius"/>
    </source>
</evidence>
<dbReference type="Gene3D" id="3.40.50.1700">
    <property type="entry name" value="Glycoside hydrolase family 3 C-terminal domain"/>
    <property type="match status" value="1"/>
</dbReference>
<dbReference type="InterPro" id="IPR002772">
    <property type="entry name" value="Glyco_hydro_3_C"/>
</dbReference>
<gene>
    <name evidence="11" type="primary">Aste57867_12376</name>
    <name evidence="10" type="ORF">As57867_012330</name>
    <name evidence="11" type="ORF">ASTE57867_12376</name>
</gene>
<dbReference type="PANTHER" id="PTHR30620:SF16">
    <property type="entry name" value="LYSOSOMAL BETA GLUCOSIDASE"/>
    <property type="match status" value="1"/>
</dbReference>
<dbReference type="Pfam" id="PF01915">
    <property type="entry name" value="Glyco_hydro_3_C"/>
    <property type="match status" value="1"/>
</dbReference>
<dbReference type="InterPro" id="IPR036881">
    <property type="entry name" value="Glyco_hydro_3_C_sf"/>
</dbReference>
<dbReference type="SUPFAM" id="SSF52279">
    <property type="entry name" value="Beta-D-glucan exohydrolase, C-terminal domain"/>
    <property type="match status" value="1"/>
</dbReference>
<dbReference type="EC" id="3.2.1.21" evidence="3"/>
<keyword evidence="5" id="KW-0378">Hydrolase</keyword>
<evidence type="ECO:0000256" key="4">
    <source>
        <dbReference type="ARBA" id="ARBA00022729"/>
    </source>
</evidence>
<evidence type="ECO:0000259" key="9">
    <source>
        <dbReference type="SMART" id="SM01217"/>
    </source>
</evidence>
<dbReference type="Pfam" id="PF14310">
    <property type="entry name" value="Fn3-like"/>
    <property type="match status" value="1"/>
</dbReference>
<dbReference type="InterPro" id="IPR001764">
    <property type="entry name" value="Glyco_hydro_3_N"/>
</dbReference>
<dbReference type="Gene3D" id="3.20.20.300">
    <property type="entry name" value="Glycoside hydrolase, family 3, N-terminal domain"/>
    <property type="match status" value="1"/>
</dbReference>
<organism evidence="11 12">
    <name type="scientific">Aphanomyces stellatus</name>
    <dbReference type="NCBI Taxonomy" id="120398"/>
    <lineage>
        <taxon>Eukaryota</taxon>
        <taxon>Sar</taxon>
        <taxon>Stramenopiles</taxon>
        <taxon>Oomycota</taxon>
        <taxon>Saprolegniomycetes</taxon>
        <taxon>Saprolegniales</taxon>
        <taxon>Verrucalvaceae</taxon>
        <taxon>Aphanomyces</taxon>
    </lineage>
</organism>
<evidence type="ECO:0000256" key="3">
    <source>
        <dbReference type="ARBA" id="ARBA00012744"/>
    </source>
</evidence>
<keyword evidence="8" id="KW-1133">Transmembrane helix</keyword>
<feature type="region of interest" description="Disordered" evidence="7">
    <location>
        <begin position="811"/>
        <end position="852"/>
    </location>
</feature>
<dbReference type="EMBL" id="VJMH01005358">
    <property type="protein sequence ID" value="KAF0696899.1"/>
    <property type="molecule type" value="Genomic_DNA"/>
</dbReference>
<evidence type="ECO:0000256" key="7">
    <source>
        <dbReference type="SAM" id="MobiDB-lite"/>
    </source>
</evidence>
<dbReference type="InterPro" id="IPR026891">
    <property type="entry name" value="Fn3-like"/>
</dbReference>
<accession>A0A485KW08</accession>
<keyword evidence="8" id="KW-0472">Membrane</keyword>
<dbReference type="InterPro" id="IPR051915">
    <property type="entry name" value="Cellulose_Degrad_GH3"/>
</dbReference>
<evidence type="ECO:0000256" key="2">
    <source>
        <dbReference type="ARBA" id="ARBA00005336"/>
    </source>
</evidence>
<dbReference type="SUPFAM" id="SSF51445">
    <property type="entry name" value="(Trans)glycosidases"/>
    <property type="match status" value="1"/>
</dbReference>
<evidence type="ECO:0000256" key="1">
    <source>
        <dbReference type="ARBA" id="ARBA00000448"/>
    </source>
</evidence>
<comment type="catalytic activity">
    <reaction evidence="1">
        <text>Hydrolysis of terminal, non-reducing beta-D-glucosyl residues with release of beta-D-glucose.</text>
        <dbReference type="EC" id="3.2.1.21"/>
    </reaction>
</comment>
<keyword evidence="4" id="KW-0732">Signal</keyword>
<evidence type="ECO:0000313" key="10">
    <source>
        <dbReference type="EMBL" id="KAF0696899.1"/>
    </source>
</evidence>
<reference evidence="10" key="2">
    <citation type="submission" date="2019-06" db="EMBL/GenBank/DDBJ databases">
        <title>Genomics analysis of Aphanomyces spp. identifies a new class of oomycete effector associated with host adaptation.</title>
        <authorList>
            <person name="Gaulin E."/>
        </authorList>
    </citation>
    <scope>NUCLEOTIDE SEQUENCE</scope>
    <source>
        <strain evidence="10">CBS 578.67</strain>
    </source>
</reference>
<evidence type="ECO:0000313" key="11">
    <source>
        <dbReference type="EMBL" id="VFT89228.1"/>
    </source>
</evidence>
<dbReference type="GO" id="GO:0008422">
    <property type="term" value="F:beta-glucosidase activity"/>
    <property type="evidence" value="ECO:0007669"/>
    <property type="project" value="UniProtKB-EC"/>
</dbReference>
<feature type="domain" description="Fibronectin type III-like" evidence="9">
    <location>
        <begin position="703"/>
        <end position="776"/>
    </location>
</feature>
<keyword evidence="8" id="KW-0812">Transmembrane</keyword>